<evidence type="ECO:0000256" key="10">
    <source>
        <dbReference type="PIRSR" id="PIRSR602401-1"/>
    </source>
</evidence>
<keyword evidence="5 10" id="KW-0479">Metal-binding</keyword>
<name>A0AAD8JZJ1_TARER</name>
<evidence type="ECO:0000256" key="4">
    <source>
        <dbReference type="ARBA" id="ARBA00022617"/>
    </source>
</evidence>
<evidence type="ECO:0000256" key="9">
    <source>
        <dbReference type="ARBA" id="ARBA00023136"/>
    </source>
</evidence>
<proteinExistence type="inferred from homology"/>
<dbReference type="GO" id="GO:0016705">
    <property type="term" value="F:oxidoreductase activity, acting on paired donors, with incorporation or reduction of molecular oxygen"/>
    <property type="evidence" value="ECO:0007669"/>
    <property type="project" value="InterPro"/>
</dbReference>
<keyword evidence="6 11" id="KW-0560">Oxidoreductase</keyword>
<dbReference type="InterPro" id="IPR001128">
    <property type="entry name" value="Cyt_P450"/>
</dbReference>
<evidence type="ECO:0000256" key="6">
    <source>
        <dbReference type="ARBA" id="ARBA00023002"/>
    </source>
</evidence>
<keyword evidence="8 11" id="KW-0503">Monooxygenase</keyword>
<feature type="binding site" description="axial binding residue" evidence="10">
    <location>
        <position position="443"/>
    </location>
    <ligand>
        <name>heme</name>
        <dbReference type="ChEBI" id="CHEBI:30413"/>
    </ligand>
    <ligandPart>
        <name>Fe</name>
        <dbReference type="ChEBI" id="CHEBI:18248"/>
    </ligandPart>
</feature>
<dbReference type="PROSITE" id="PS00086">
    <property type="entry name" value="CYTOCHROME_P450"/>
    <property type="match status" value="1"/>
</dbReference>
<dbReference type="PANTHER" id="PTHR47943">
    <property type="entry name" value="CYTOCHROME P450 93A3-LIKE"/>
    <property type="match status" value="1"/>
</dbReference>
<dbReference type="SUPFAM" id="SSF48264">
    <property type="entry name" value="Cytochrome P450"/>
    <property type="match status" value="1"/>
</dbReference>
<evidence type="ECO:0000256" key="3">
    <source>
        <dbReference type="ARBA" id="ARBA00010617"/>
    </source>
</evidence>
<evidence type="ECO:0000313" key="13">
    <source>
        <dbReference type="EMBL" id="KAK1412918.1"/>
    </source>
</evidence>
<dbReference type="InterPro" id="IPR036396">
    <property type="entry name" value="Cyt_P450_sf"/>
</dbReference>
<evidence type="ECO:0000256" key="5">
    <source>
        <dbReference type="ARBA" id="ARBA00022723"/>
    </source>
</evidence>
<dbReference type="PANTHER" id="PTHR47943:SF8">
    <property type="entry name" value="CYTOCHROME P450"/>
    <property type="match status" value="1"/>
</dbReference>
<dbReference type="PRINTS" id="PR00463">
    <property type="entry name" value="EP450I"/>
</dbReference>
<evidence type="ECO:0000256" key="11">
    <source>
        <dbReference type="RuleBase" id="RU000461"/>
    </source>
</evidence>
<feature type="transmembrane region" description="Helical" evidence="12">
    <location>
        <begin position="6"/>
        <end position="25"/>
    </location>
</feature>
<dbReference type="FunFam" id="1.10.630.10:FF:000019">
    <property type="entry name" value="Cytochrome P450 family protein"/>
    <property type="match status" value="1"/>
</dbReference>
<comment type="similarity">
    <text evidence="3 11">Belongs to the cytochrome P450 family.</text>
</comment>
<evidence type="ECO:0000256" key="2">
    <source>
        <dbReference type="ARBA" id="ARBA00004370"/>
    </source>
</evidence>
<keyword evidence="9 12" id="KW-0472">Membrane</keyword>
<comment type="cofactor">
    <cofactor evidence="1 10">
        <name>heme</name>
        <dbReference type="ChEBI" id="CHEBI:30413"/>
    </cofactor>
</comment>
<gene>
    <name evidence="13" type="ORF">QVD17_34522</name>
</gene>
<evidence type="ECO:0000313" key="14">
    <source>
        <dbReference type="Proteomes" id="UP001229421"/>
    </source>
</evidence>
<dbReference type="EMBL" id="JAUHHV010000009">
    <property type="protein sequence ID" value="KAK1412918.1"/>
    <property type="molecule type" value="Genomic_DNA"/>
</dbReference>
<keyword evidence="4 10" id="KW-0349">Heme</keyword>
<reference evidence="13" key="1">
    <citation type="journal article" date="2023" name="bioRxiv">
        <title>Improved chromosome-level genome assembly for marigold (Tagetes erecta).</title>
        <authorList>
            <person name="Jiang F."/>
            <person name="Yuan L."/>
            <person name="Wang S."/>
            <person name="Wang H."/>
            <person name="Xu D."/>
            <person name="Wang A."/>
            <person name="Fan W."/>
        </authorList>
    </citation>
    <scope>NUCLEOTIDE SEQUENCE</scope>
    <source>
        <strain evidence="13">WSJ</strain>
        <tissue evidence="13">Leaf</tissue>
    </source>
</reference>
<evidence type="ECO:0008006" key="15">
    <source>
        <dbReference type="Google" id="ProtNLM"/>
    </source>
</evidence>
<evidence type="ECO:0000256" key="1">
    <source>
        <dbReference type="ARBA" id="ARBA00001971"/>
    </source>
</evidence>
<dbReference type="PRINTS" id="PR00385">
    <property type="entry name" value="P450"/>
</dbReference>
<dbReference type="Proteomes" id="UP001229421">
    <property type="component" value="Unassembled WGS sequence"/>
</dbReference>
<dbReference type="Gene3D" id="1.10.630.10">
    <property type="entry name" value="Cytochrome P450"/>
    <property type="match status" value="1"/>
</dbReference>
<sequence>MVEFISYFSIFFICQFLIIFIWVIFKSTNAKPHHLPPTPFPLPIIGHLHLLSPTPHRDFHNLSLRYGPLFRVFIGSVPCVVASSPETANQILKTCENSYLDRPQNSALDYLTYGSKDFAFVTYGPYWKFMKKIVMSQLLNGSTLDSLHFVRQDEVNRFITSLSQTAKEKKAVDVSGELVKMTSNVISRMIMNERCSDNESEAQDVRKLVAEINEMTGKFNLSDYIWLFKHLDLQGFAKKLKDIRRRFDSFVDKIIEEHEEARKHETRSHVKDLLSILLDIAEDDSMEIELTKDNIKALILNMFTAGTDTSALTIEWALAELINHPNIMKKAVEEIDNNIGKNRLLEESDIPNLPYLQSVVKETLRLHAAGPFIPRKSTKDCIVAGYHIPAKTNVFVNIWAMGRDAKYWENPLEFRPERFIENQVDVRGGHFQMLPFGSGRRMCPGTSLALLLVQRTVGVMVQCFEWKAGKDGNLTSVDMEERATLTISRANPLVCVPMARLDLNCIPSLK</sequence>
<keyword evidence="7 10" id="KW-0408">Iron</keyword>
<keyword evidence="12" id="KW-0812">Transmembrane</keyword>
<dbReference type="CDD" id="cd20655">
    <property type="entry name" value="CYP93"/>
    <property type="match status" value="1"/>
</dbReference>
<accession>A0AAD8JZJ1</accession>
<dbReference type="GO" id="GO:0020037">
    <property type="term" value="F:heme binding"/>
    <property type="evidence" value="ECO:0007669"/>
    <property type="project" value="InterPro"/>
</dbReference>
<dbReference type="InterPro" id="IPR017972">
    <property type="entry name" value="Cyt_P450_CS"/>
</dbReference>
<protein>
    <recommendedName>
        <fullName evidence="15">Cytochrome P450</fullName>
    </recommendedName>
</protein>
<organism evidence="13 14">
    <name type="scientific">Tagetes erecta</name>
    <name type="common">African marigold</name>
    <dbReference type="NCBI Taxonomy" id="13708"/>
    <lineage>
        <taxon>Eukaryota</taxon>
        <taxon>Viridiplantae</taxon>
        <taxon>Streptophyta</taxon>
        <taxon>Embryophyta</taxon>
        <taxon>Tracheophyta</taxon>
        <taxon>Spermatophyta</taxon>
        <taxon>Magnoliopsida</taxon>
        <taxon>eudicotyledons</taxon>
        <taxon>Gunneridae</taxon>
        <taxon>Pentapetalae</taxon>
        <taxon>asterids</taxon>
        <taxon>campanulids</taxon>
        <taxon>Asterales</taxon>
        <taxon>Asteraceae</taxon>
        <taxon>Asteroideae</taxon>
        <taxon>Heliantheae alliance</taxon>
        <taxon>Tageteae</taxon>
        <taxon>Tagetes</taxon>
    </lineage>
</organism>
<evidence type="ECO:0000256" key="12">
    <source>
        <dbReference type="SAM" id="Phobius"/>
    </source>
</evidence>
<comment type="caution">
    <text evidence="13">The sequence shown here is derived from an EMBL/GenBank/DDBJ whole genome shotgun (WGS) entry which is preliminary data.</text>
</comment>
<keyword evidence="14" id="KW-1185">Reference proteome</keyword>
<dbReference type="GO" id="GO:0004497">
    <property type="term" value="F:monooxygenase activity"/>
    <property type="evidence" value="ECO:0007669"/>
    <property type="project" value="UniProtKB-KW"/>
</dbReference>
<dbReference type="GO" id="GO:0016020">
    <property type="term" value="C:membrane"/>
    <property type="evidence" value="ECO:0007669"/>
    <property type="project" value="UniProtKB-SubCell"/>
</dbReference>
<comment type="subcellular location">
    <subcellularLocation>
        <location evidence="2">Membrane</location>
    </subcellularLocation>
</comment>
<dbReference type="AlphaFoldDB" id="A0AAD8JZJ1"/>
<keyword evidence="12" id="KW-1133">Transmembrane helix</keyword>
<dbReference type="GO" id="GO:0005506">
    <property type="term" value="F:iron ion binding"/>
    <property type="evidence" value="ECO:0007669"/>
    <property type="project" value="InterPro"/>
</dbReference>
<dbReference type="Pfam" id="PF00067">
    <property type="entry name" value="p450"/>
    <property type="match status" value="1"/>
</dbReference>
<evidence type="ECO:0000256" key="7">
    <source>
        <dbReference type="ARBA" id="ARBA00023004"/>
    </source>
</evidence>
<evidence type="ECO:0000256" key="8">
    <source>
        <dbReference type="ARBA" id="ARBA00023033"/>
    </source>
</evidence>
<dbReference type="InterPro" id="IPR002401">
    <property type="entry name" value="Cyt_P450_E_grp-I"/>
</dbReference>